<reference evidence="2 3" key="1">
    <citation type="submission" date="2021-02" db="EMBL/GenBank/DDBJ databases">
        <title>Genome assembly of Pseudopithomyces chartarum.</title>
        <authorList>
            <person name="Jauregui R."/>
            <person name="Singh J."/>
            <person name="Voisey C."/>
        </authorList>
    </citation>
    <scope>NUCLEOTIDE SEQUENCE [LARGE SCALE GENOMIC DNA]</scope>
    <source>
        <strain evidence="2 3">AGR01</strain>
    </source>
</reference>
<comment type="caution">
    <text evidence="2">The sequence shown here is derived from an EMBL/GenBank/DDBJ whole genome shotgun (WGS) entry which is preliminary data.</text>
</comment>
<dbReference type="GO" id="GO:0008237">
    <property type="term" value="F:metallopeptidase activity"/>
    <property type="evidence" value="ECO:0007669"/>
    <property type="project" value="InterPro"/>
</dbReference>
<keyword evidence="1" id="KW-0732">Signal</keyword>
<evidence type="ECO:0000313" key="2">
    <source>
        <dbReference type="EMBL" id="KAK3215006.1"/>
    </source>
</evidence>
<dbReference type="EMBL" id="WVTA01000003">
    <property type="protein sequence ID" value="KAK3215006.1"/>
    <property type="molecule type" value="Genomic_DNA"/>
</dbReference>
<keyword evidence="3" id="KW-1185">Reference proteome</keyword>
<dbReference type="AlphaFoldDB" id="A0AAN6M6I1"/>
<organism evidence="2 3">
    <name type="scientific">Pseudopithomyces chartarum</name>
    <dbReference type="NCBI Taxonomy" id="1892770"/>
    <lineage>
        <taxon>Eukaryota</taxon>
        <taxon>Fungi</taxon>
        <taxon>Dikarya</taxon>
        <taxon>Ascomycota</taxon>
        <taxon>Pezizomycotina</taxon>
        <taxon>Dothideomycetes</taxon>
        <taxon>Pleosporomycetidae</taxon>
        <taxon>Pleosporales</taxon>
        <taxon>Massarineae</taxon>
        <taxon>Didymosphaeriaceae</taxon>
        <taxon>Pseudopithomyces</taxon>
    </lineage>
</organism>
<name>A0AAN6M6I1_9PLEO</name>
<proteinExistence type="predicted"/>
<dbReference type="Gene3D" id="3.40.390.10">
    <property type="entry name" value="Collagenase (Catalytic Domain)"/>
    <property type="match status" value="1"/>
</dbReference>
<evidence type="ECO:0000313" key="3">
    <source>
        <dbReference type="Proteomes" id="UP001280581"/>
    </source>
</evidence>
<sequence>MFSLNTLLSLPVFLSTTIVTFALAAPGGSPQGSDGSNGYIDVDKKEPFLNYATSLTGGEGCRDKDLKWIRDGFHEMNKLFAAAQSPDFESECEIEFFGRPYRISNYTDIITGNLRRAAQYANLQGDKLRNSDVHVRCDDPADVCEGGSKKDGKHPAYNIGNEPHINFCNRYFDLDPLDEQVNDESGNELSKLALGRYTNRASLWARMVMHINEVGKAIVVKPVPNLQPNATREWTVTTATGAMNTSIISGVVDDYKTTPGPNIRTFKYAYGVTRAKLLATLSTQTEYDALNNAENYALYALARYVIQQKGFFPNIPTVNFGNDMAVLTNDQSMEYPSTV</sequence>
<dbReference type="InterPro" id="IPR024079">
    <property type="entry name" value="MetalloPept_cat_dom_sf"/>
</dbReference>
<feature type="signal peptide" evidence="1">
    <location>
        <begin position="1"/>
        <end position="24"/>
    </location>
</feature>
<evidence type="ECO:0000256" key="1">
    <source>
        <dbReference type="SAM" id="SignalP"/>
    </source>
</evidence>
<accession>A0AAN6M6I1</accession>
<feature type="chain" id="PRO_5042964262" evidence="1">
    <location>
        <begin position="25"/>
        <end position="339"/>
    </location>
</feature>
<protein>
    <submittedName>
        <fullName evidence="2">Uncharacterized protein</fullName>
    </submittedName>
</protein>
<dbReference type="Proteomes" id="UP001280581">
    <property type="component" value="Unassembled WGS sequence"/>
</dbReference>
<gene>
    <name evidence="2" type="ORF">GRF29_19g1937684</name>
</gene>